<feature type="compositionally biased region" description="Polar residues" evidence="1">
    <location>
        <begin position="89"/>
        <end position="99"/>
    </location>
</feature>
<evidence type="ECO:0000256" key="1">
    <source>
        <dbReference type="SAM" id="MobiDB-lite"/>
    </source>
</evidence>
<organism evidence="4">
    <name type="scientific">Melampsora larici-populina (strain 98AG31 / pathotype 3-4-7)</name>
    <name type="common">Poplar leaf rust fungus</name>
    <dbReference type="NCBI Taxonomy" id="747676"/>
    <lineage>
        <taxon>Eukaryota</taxon>
        <taxon>Fungi</taxon>
        <taxon>Dikarya</taxon>
        <taxon>Basidiomycota</taxon>
        <taxon>Pucciniomycotina</taxon>
        <taxon>Pucciniomycetes</taxon>
        <taxon>Pucciniales</taxon>
        <taxon>Melampsoraceae</taxon>
        <taxon>Melampsora</taxon>
    </lineage>
</organism>
<protein>
    <recommendedName>
        <fullName evidence="5">Secreted protein</fullName>
    </recommendedName>
</protein>
<evidence type="ECO:0008006" key="5">
    <source>
        <dbReference type="Google" id="ProtNLM"/>
    </source>
</evidence>
<reference evidence="4" key="1">
    <citation type="journal article" date="2011" name="Proc. Natl. Acad. Sci. U.S.A.">
        <title>Obligate biotrophy features unraveled by the genomic analysis of rust fungi.</title>
        <authorList>
            <person name="Duplessis S."/>
            <person name="Cuomo C.A."/>
            <person name="Lin Y.-C."/>
            <person name="Aerts A."/>
            <person name="Tisserant E."/>
            <person name="Veneault-Fourrey C."/>
            <person name="Joly D.L."/>
            <person name="Hacquard S."/>
            <person name="Amselem J."/>
            <person name="Cantarel B.L."/>
            <person name="Chiu R."/>
            <person name="Coutinho P.M."/>
            <person name="Feau N."/>
            <person name="Field M."/>
            <person name="Frey P."/>
            <person name="Gelhaye E."/>
            <person name="Goldberg J."/>
            <person name="Grabherr M.G."/>
            <person name="Kodira C.D."/>
            <person name="Kohler A."/>
            <person name="Kuees U."/>
            <person name="Lindquist E.A."/>
            <person name="Lucas S.M."/>
            <person name="Mago R."/>
            <person name="Mauceli E."/>
            <person name="Morin E."/>
            <person name="Murat C."/>
            <person name="Pangilinan J.L."/>
            <person name="Park R."/>
            <person name="Pearson M."/>
            <person name="Quesneville H."/>
            <person name="Rouhier N."/>
            <person name="Sakthikumar S."/>
            <person name="Salamov A.A."/>
            <person name="Schmutz J."/>
            <person name="Selles B."/>
            <person name="Shapiro H."/>
            <person name="Tanguay P."/>
            <person name="Tuskan G.A."/>
            <person name="Henrissat B."/>
            <person name="Van de Peer Y."/>
            <person name="Rouze P."/>
            <person name="Ellis J.G."/>
            <person name="Dodds P.N."/>
            <person name="Schein J.E."/>
            <person name="Zhong S."/>
            <person name="Hamelin R.C."/>
            <person name="Grigoriev I.V."/>
            <person name="Szabo L.J."/>
            <person name="Martin F."/>
        </authorList>
    </citation>
    <scope>NUCLEOTIDE SEQUENCE [LARGE SCALE GENOMIC DNA]</scope>
    <source>
        <strain evidence="4">98AG31 / pathotype 3-4-7</strain>
    </source>
</reference>
<feature type="compositionally biased region" description="Polar residues" evidence="1">
    <location>
        <begin position="464"/>
        <end position="494"/>
    </location>
</feature>
<feature type="compositionally biased region" description="Polar residues" evidence="1">
    <location>
        <begin position="648"/>
        <end position="666"/>
    </location>
</feature>
<sequence>MYLVQVGLCLWLISQRCYAGLTKDIEQTKILDDGLELSNRELTQGERDFAMFPELSSKDSFPDHGDTERSKEESTDVSPASSAEGDVPTGSQARLSSAIDSDRSSEDGPISAISKGKQHAHSVPLYEQYISSYGGSARRDFQGQLSHYQGNPRFDPHATAMHPFPITNQYWALAPNDLPGPDVLIPAFSNAEVAAMHSPFGQAMAVMPSPLTPGLLSDHIQAPLPYYNTHLIHEGNPQEFVPSHISDPQSIRPPRDSNFFGSRKSSNRPPYKTRGQGLPRTALDATKSPEQQIIPEGSSEQKSEELNKASGSRKQVWKETDRTKLDQTKSPIPRPEPSKSSEEILSTVSSQSSKIDGSKSSVESIPTNPNDLESNPAPIERSKILDNSKGPSTSTPVETSRSLGQHVESVDKQVAEVKPTTSRLWADIVSEPEKEKKVAQSFPEKGKKIVSHRKGKPFEKQNVEVKNTVSPLGSGINSRLRSGSNTKTRASESGSLLDPIPAQQDSEWTEYRQKKGRKGRFLAQKPASRAGVHSEVDRPTPFDVPDGASISNEAGPRSHTQDTVVDLTESHSQEATESPSNNINTPYNANPEPNDESSGSGLGASKIKAIIADKIHKPPTKHKGKSRRPKTKAQIGKTEGEGKLDVPNSETTEPQITSLPESETELQQKMDTILSKVLQRDNKKDRTKIVFDTESYEKLLSLKSPSGNVWANYRARFQSEFGNSFETQRRWNAFAAQIDQHMATRSWNDLAYRTAEPVKKLALQLKIDEEWPTFDKIDMAYGQKTMEMLEELTPEHHYALSQLFGEKLLGVRLATVYVASRRSPKAKQFTQSQLVDFMKRGGTVPILYEVHDCLEMQSAEVNWSQMHPEDLRSRLDRLVKAMTGKISNGGQFFDLTKQSWTLTWTREYLSRLSETSTKNVAFLPRLKKFYEIVNDNLDSRDVASWRGVPISERADRPVWLQELLTPGQVLAGANFDLSVELIGMMINALKQNLNTISRQSSSGEKVILWPANAPTEVLFKAVPFVDFFEFCGFRLKLPLARKFRQQ</sequence>
<evidence type="ECO:0000313" key="4">
    <source>
        <dbReference type="Proteomes" id="UP000001072"/>
    </source>
</evidence>
<dbReference type="VEuPathDB" id="FungiDB:MELLADRAFT_94815"/>
<evidence type="ECO:0000313" key="3">
    <source>
        <dbReference type="EMBL" id="EGF99236.1"/>
    </source>
</evidence>
<feature type="signal peptide" evidence="2">
    <location>
        <begin position="1"/>
        <end position="19"/>
    </location>
</feature>
<feature type="compositionally biased region" description="Basic and acidic residues" evidence="1">
    <location>
        <begin position="56"/>
        <end position="74"/>
    </location>
</feature>
<feature type="compositionally biased region" description="Low complexity" evidence="1">
    <location>
        <begin position="349"/>
        <end position="364"/>
    </location>
</feature>
<gene>
    <name evidence="3" type="ORF">MELLADRAFT_94815</name>
</gene>
<feature type="chain" id="PRO_5003315955" description="Secreted protein" evidence="2">
    <location>
        <begin position="20"/>
        <end position="1046"/>
    </location>
</feature>
<feature type="compositionally biased region" description="Polar residues" evidence="1">
    <location>
        <begin position="575"/>
        <end position="588"/>
    </location>
</feature>
<dbReference type="HOGENOM" id="CLU_291715_0_0_1"/>
<keyword evidence="4" id="KW-1185">Reference proteome</keyword>
<dbReference type="OrthoDB" id="2513260at2759"/>
<dbReference type="GeneID" id="18937023"/>
<dbReference type="InParanoid" id="F4S812"/>
<feature type="compositionally biased region" description="Polar residues" evidence="1">
    <location>
        <begin position="389"/>
        <end position="403"/>
    </location>
</feature>
<keyword evidence="2" id="KW-0732">Signal</keyword>
<evidence type="ECO:0000256" key="2">
    <source>
        <dbReference type="SAM" id="SignalP"/>
    </source>
</evidence>
<dbReference type="RefSeq" id="XP_007417521.1">
    <property type="nucleotide sequence ID" value="XM_007417459.1"/>
</dbReference>
<feature type="compositionally biased region" description="Polar residues" evidence="1">
    <location>
        <begin position="259"/>
        <end position="268"/>
    </location>
</feature>
<dbReference type="EMBL" id="GL883162">
    <property type="protein sequence ID" value="EGF99236.1"/>
    <property type="molecule type" value="Genomic_DNA"/>
</dbReference>
<feature type="compositionally biased region" description="Basic residues" evidence="1">
    <location>
        <begin position="617"/>
        <end position="631"/>
    </location>
</feature>
<dbReference type="AlphaFoldDB" id="F4S812"/>
<feature type="region of interest" description="Disordered" evidence="1">
    <location>
        <begin position="53"/>
        <end position="119"/>
    </location>
</feature>
<name>F4S812_MELLP</name>
<dbReference type="Proteomes" id="UP000001072">
    <property type="component" value="Unassembled WGS sequence"/>
</dbReference>
<feature type="region of interest" description="Disordered" evidence="1">
    <location>
        <begin position="237"/>
        <end position="666"/>
    </location>
</feature>
<accession>F4S812</accession>
<proteinExistence type="predicted"/>
<feature type="compositionally biased region" description="Basic and acidic residues" evidence="1">
    <location>
        <begin position="316"/>
        <end position="327"/>
    </location>
</feature>
<dbReference type="KEGG" id="mlr:MELLADRAFT_94815"/>